<evidence type="ECO:0000313" key="3">
    <source>
        <dbReference type="Proteomes" id="UP000800093"/>
    </source>
</evidence>
<feature type="region of interest" description="Disordered" evidence="1">
    <location>
        <begin position="123"/>
        <end position="208"/>
    </location>
</feature>
<evidence type="ECO:0000256" key="1">
    <source>
        <dbReference type="SAM" id="MobiDB-lite"/>
    </source>
</evidence>
<protein>
    <submittedName>
        <fullName evidence="2">Uncharacterized protein</fullName>
    </submittedName>
</protein>
<evidence type="ECO:0000313" key="2">
    <source>
        <dbReference type="EMBL" id="KAF2263029.1"/>
    </source>
</evidence>
<reference evidence="3" key="1">
    <citation type="journal article" date="2020" name="Stud. Mycol.">
        <title>101 Dothideomycetes genomes: A test case for predicting lifestyles and emergence of pathogens.</title>
        <authorList>
            <person name="Haridas S."/>
            <person name="Albert R."/>
            <person name="Binder M."/>
            <person name="Bloem J."/>
            <person name="LaButti K."/>
            <person name="Salamov A."/>
            <person name="Andreopoulos B."/>
            <person name="Baker S."/>
            <person name="Barry K."/>
            <person name="Bills G."/>
            <person name="Bluhm B."/>
            <person name="Cannon C."/>
            <person name="Castanera R."/>
            <person name="Culley D."/>
            <person name="Daum C."/>
            <person name="Ezra D."/>
            <person name="Gonzalez J."/>
            <person name="Henrissat B."/>
            <person name="Kuo A."/>
            <person name="Liang C."/>
            <person name="Lipzen A."/>
            <person name="Lutzoni F."/>
            <person name="Magnuson J."/>
            <person name="Mondo S."/>
            <person name="Nolan M."/>
            <person name="Ohm R."/>
            <person name="Pangilinan J."/>
            <person name="Park H.-J."/>
            <person name="Ramirez L."/>
            <person name="Alfaro M."/>
            <person name="Sun H."/>
            <person name="Tritt A."/>
            <person name="Yoshinaga Y."/>
            <person name="Zwiers L.-H."/>
            <person name="Turgeon B."/>
            <person name="Goodwin S."/>
            <person name="Spatafora J."/>
            <person name="Crous P."/>
            <person name="Grigoriev I."/>
        </authorList>
    </citation>
    <scope>NUCLEOTIDE SEQUENCE [LARGE SCALE GENOMIC DNA]</scope>
    <source>
        <strain evidence="3">CBS 304.66</strain>
    </source>
</reference>
<sequence length="208" mass="22704">MAGWRRGRENFRKWPARRIGIPVLMAPQEPTNLHPEHRSQTGAGHQHGQPFVTVTLQRERLFFVHQPAAPSGRGSGSWPCLTCPSTHVLCPVHVSRCQSGSPLHASCYLLVPRASCLVPQTVPPGPRFPDPQRLPGLSSRFDSGEAAPPSAAVSPFGSSRSTSLGSQRQVPGKPRAGCNWTGRNRRPSTRLKRNRPSPPGSRRSDVKP</sequence>
<feature type="compositionally biased region" description="Polar residues" evidence="1">
    <location>
        <begin position="156"/>
        <end position="169"/>
    </location>
</feature>
<name>A0A9P4KBI6_9PLEO</name>
<keyword evidence="3" id="KW-1185">Reference proteome</keyword>
<dbReference type="EMBL" id="ML986632">
    <property type="protein sequence ID" value="KAF2263029.1"/>
    <property type="molecule type" value="Genomic_DNA"/>
</dbReference>
<proteinExistence type="predicted"/>
<gene>
    <name evidence="2" type="ORF">CC78DRAFT_581912</name>
</gene>
<organism evidence="2 3">
    <name type="scientific">Lojkania enalia</name>
    <dbReference type="NCBI Taxonomy" id="147567"/>
    <lineage>
        <taxon>Eukaryota</taxon>
        <taxon>Fungi</taxon>
        <taxon>Dikarya</taxon>
        <taxon>Ascomycota</taxon>
        <taxon>Pezizomycotina</taxon>
        <taxon>Dothideomycetes</taxon>
        <taxon>Pleosporomycetidae</taxon>
        <taxon>Pleosporales</taxon>
        <taxon>Pleosporales incertae sedis</taxon>
        <taxon>Lojkania</taxon>
    </lineage>
</organism>
<comment type="caution">
    <text evidence="2">The sequence shown here is derived from an EMBL/GenBank/DDBJ whole genome shotgun (WGS) entry which is preliminary data.</text>
</comment>
<dbReference type="AlphaFoldDB" id="A0A9P4KBI6"/>
<accession>A0A9P4KBI6</accession>
<dbReference type="Proteomes" id="UP000800093">
    <property type="component" value="Unassembled WGS sequence"/>
</dbReference>
<feature type="compositionally biased region" description="Basic residues" evidence="1">
    <location>
        <begin position="183"/>
        <end position="195"/>
    </location>
</feature>